<accession>L0GW32</accession>
<dbReference type="HOGENOM" id="CLU_595636_0_0_6"/>
<dbReference type="AlphaFoldDB" id="L0GW32"/>
<organism evidence="4 5">
    <name type="scientific">Thioflavicoccus mobilis 8321</name>
    <dbReference type="NCBI Taxonomy" id="765912"/>
    <lineage>
        <taxon>Bacteria</taxon>
        <taxon>Pseudomonadati</taxon>
        <taxon>Pseudomonadota</taxon>
        <taxon>Gammaproteobacteria</taxon>
        <taxon>Chromatiales</taxon>
        <taxon>Chromatiaceae</taxon>
        <taxon>Thioflavicoccus</taxon>
    </lineage>
</organism>
<dbReference type="STRING" id="765912.Thimo_1407"/>
<name>L0GW32_9GAMM</name>
<protein>
    <recommendedName>
        <fullName evidence="6">Metal-dependent peptidase</fullName>
    </recommendedName>
</protein>
<feature type="domain" description="Putative metallopeptidase" evidence="3">
    <location>
        <begin position="5"/>
        <end position="308"/>
    </location>
</feature>
<proteinExistence type="predicted"/>
<evidence type="ECO:0008006" key="6">
    <source>
        <dbReference type="Google" id="ProtNLM"/>
    </source>
</evidence>
<keyword evidence="5" id="KW-1185">Reference proteome</keyword>
<gene>
    <name evidence="4" type="ORF">Thimo_1407</name>
</gene>
<feature type="domain" description="VWA-like" evidence="2">
    <location>
        <begin position="318"/>
        <end position="440"/>
    </location>
</feature>
<sequence length="441" mass="48524">MSAEPHRGSRAIRRMIEVAPSTGGLALWIRHRDVANDRDAPPIATDGTTIYYGPAFEALSLPAQIGLIAHEVLHVALRHPQRGQVLAGLLDDLDPVLYNLCADALVNSTLSHLTWVELPDKAIHLDQLLANSLGIHQPLERSLLEWDLERLYRAIDDRHLAKPTRLAGTANRRGTNGSGDGPDQPRTEDHPAERIDGPRAARARLLGHASIRDLLPADAGDRPQDEAERSRDWRERLVRAHANDGAHSMLRTLVADLPRLRTPWEQVLRTRLTRGLSRRRELSWSRPARSYLANHGRLGGKRMPWEPGQSATKAVPRLALIVDVSGSIEAGLLARFAGEIEAITRRLETRIVVVIGDRQVSRVEIFEPGRSNLREITFQGGGGTDFSPLLQEADAYRPDLGVVLTDLAGPAGFRPAWPVLWAVPAACAGAEAPFGTKLILQ</sequence>
<dbReference type="InterPro" id="IPR025154">
    <property type="entry name" value="Put_metallopeptidase_dom"/>
</dbReference>
<dbReference type="EMBL" id="CP003051">
    <property type="protein sequence ID" value="AGA90201.1"/>
    <property type="molecule type" value="Genomic_DNA"/>
</dbReference>
<dbReference type="KEGG" id="tmb:Thimo_1407"/>
<dbReference type="PANTHER" id="PTHR38730">
    <property type="entry name" value="SLL7028 PROTEIN"/>
    <property type="match status" value="1"/>
</dbReference>
<dbReference type="PANTHER" id="PTHR38730:SF1">
    <property type="entry name" value="SLL7028 PROTEIN"/>
    <property type="match status" value="1"/>
</dbReference>
<evidence type="ECO:0000313" key="4">
    <source>
        <dbReference type="EMBL" id="AGA90201.1"/>
    </source>
</evidence>
<feature type="compositionally biased region" description="Basic and acidic residues" evidence="1">
    <location>
        <begin position="183"/>
        <end position="197"/>
    </location>
</feature>
<dbReference type="OrthoDB" id="9761650at2"/>
<dbReference type="Pfam" id="PF09967">
    <property type="entry name" value="DUF2201"/>
    <property type="match status" value="1"/>
</dbReference>
<evidence type="ECO:0000259" key="2">
    <source>
        <dbReference type="Pfam" id="PF09967"/>
    </source>
</evidence>
<dbReference type="PATRIC" id="fig|765912.4.peg.1378"/>
<reference evidence="4 5" key="1">
    <citation type="submission" date="2011-09" db="EMBL/GenBank/DDBJ databases">
        <title>Complete sequence of chromosome of Thioflavicoccus mobilis 8321.</title>
        <authorList>
            <consortium name="US DOE Joint Genome Institute"/>
            <person name="Lucas S."/>
            <person name="Han J."/>
            <person name="Lapidus A."/>
            <person name="Cheng J.-F."/>
            <person name="Goodwin L."/>
            <person name="Pitluck S."/>
            <person name="Peters L."/>
            <person name="Ovchinnikova G."/>
            <person name="Lu M."/>
            <person name="Detter J.C."/>
            <person name="Han C."/>
            <person name="Tapia R."/>
            <person name="Land M."/>
            <person name="Hauser L."/>
            <person name="Kyrpides N."/>
            <person name="Ivanova N."/>
            <person name="Pagani I."/>
            <person name="Vogl K."/>
            <person name="Liu Z."/>
            <person name="Imhoff J."/>
            <person name="Thiel V."/>
            <person name="Frigaard N.-U."/>
            <person name="Bryant D."/>
            <person name="Woyke T."/>
        </authorList>
    </citation>
    <scope>NUCLEOTIDE SEQUENCE [LARGE SCALE GENOMIC DNA]</scope>
    <source>
        <strain evidence="4 5">8321</strain>
    </source>
</reference>
<evidence type="ECO:0000259" key="3">
    <source>
        <dbReference type="Pfam" id="PF13203"/>
    </source>
</evidence>
<dbReference type="eggNOG" id="COG3864">
    <property type="taxonomic scope" value="Bacteria"/>
</dbReference>
<dbReference type="Pfam" id="PF13203">
    <property type="entry name" value="DUF2201_N"/>
    <property type="match status" value="1"/>
</dbReference>
<feature type="region of interest" description="Disordered" evidence="1">
    <location>
        <begin position="163"/>
        <end position="197"/>
    </location>
</feature>
<evidence type="ECO:0000313" key="5">
    <source>
        <dbReference type="Proteomes" id="UP000010816"/>
    </source>
</evidence>
<dbReference type="Proteomes" id="UP000010816">
    <property type="component" value="Chromosome"/>
</dbReference>
<dbReference type="RefSeq" id="WP_015280345.1">
    <property type="nucleotide sequence ID" value="NC_019940.1"/>
</dbReference>
<dbReference type="InterPro" id="IPR018698">
    <property type="entry name" value="VWA-like_dom"/>
</dbReference>
<evidence type="ECO:0000256" key="1">
    <source>
        <dbReference type="SAM" id="MobiDB-lite"/>
    </source>
</evidence>